<evidence type="ECO:0000256" key="5">
    <source>
        <dbReference type="PROSITE-ProRule" id="PRU00221"/>
    </source>
</evidence>
<evidence type="ECO:0000313" key="7">
    <source>
        <dbReference type="Proteomes" id="UP000816034"/>
    </source>
</evidence>
<dbReference type="InterPro" id="IPR015943">
    <property type="entry name" value="WD40/YVTN_repeat-like_dom_sf"/>
</dbReference>
<gene>
    <name evidence="6" type="ORF">C9374_006050</name>
</gene>
<dbReference type="InterPro" id="IPR036322">
    <property type="entry name" value="WD40_repeat_dom_sf"/>
</dbReference>
<evidence type="ECO:0000256" key="1">
    <source>
        <dbReference type="ARBA" id="ARBA00004604"/>
    </source>
</evidence>
<organism evidence="6 7">
    <name type="scientific">Naegleria lovaniensis</name>
    <name type="common">Amoeba</name>
    <dbReference type="NCBI Taxonomy" id="51637"/>
    <lineage>
        <taxon>Eukaryota</taxon>
        <taxon>Discoba</taxon>
        <taxon>Heterolobosea</taxon>
        <taxon>Tetramitia</taxon>
        <taxon>Eutetramitia</taxon>
        <taxon>Vahlkampfiidae</taxon>
        <taxon>Naegleria</taxon>
    </lineage>
</organism>
<accession>A0AA88KMN7</accession>
<dbReference type="PANTHER" id="PTHR19924:SF26">
    <property type="entry name" value="U3 SMALL NUCLEOLAR RNA-ASSOCIATED PROTEIN 15 HOMOLOG"/>
    <property type="match status" value="1"/>
</dbReference>
<comment type="caution">
    <text evidence="6">The sequence shown here is derived from an EMBL/GenBank/DDBJ whole genome shotgun (WGS) entry which is preliminary data.</text>
</comment>
<keyword evidence="7" id="KW-1185">Reference proteome</keyword>
<evidence type="ECO:0000256" key="3">
    <source>
        <dbReference type="ARBA" id="ARBA00022737"/>
    </source>
</evidence>
<dbReference type="InterPro" id="IPR001680">
    <property type="entry name" value="WD40_rpt"/>
</dbReference>
<dbReference type="GeneID" id="68098505"/>
<dbReference type="Pfam" id="PF00400">
    <property type="entry name" value="WD40"/>
    <property type="match status" value="2"/>
</dbReference>
<dbReference type="PANTHER" id="PTHR19924">
    <property type="entry name" value="UTP15 U3 SMALL NUCLEOLAR RNA-ASSOCIATED PROTEIN 15 FAMILY MEMBER"/>
    <property type="match status" value="1"/>
</dbReference>
<proteinExistence type="predicted"/>
<feature type="repeat" description="WD" evidence="5">
    <location>
        <begin position="212"/>
        <end position="240"/>
    </location>
</feature>
<evidence type="ECO:0000313" key="6">
    <source>
        <dbReference type="EMBL" id="KAG2381666.1"/>
    </source>
</evidence>
<dbReference type="Proteomes" id="UP000816034">
    <property type="component" value="Unassembled WGS sequence"/>
</dbReference>
<dbReference type="GO" id="GO:0005730">
    <property type="term" value="C:nucleolus"/>
    <property type="evidence" value="ECO:0007669"/>
    <property type="project" value="UniProtKB-SubCell"/>
</dbReference>
<sequence length="430" mass="49192">MFLQKVSRQQANLELDETHALRNYTTQNEHYVMKNFSEFTPIDIKNYGLATHIEFHPNKNRQFLITHKNAVQIIDDEYKKIIRYTKFQRESQVYSASYRPGDGLLFAVGTNSGVVKLFQSYDKELTANRLNQPLKIIFTQSRGQESNNMSIQVTRFLSNQHSDVVLTGSDDGVCRLFNILSGKKTREFSKHSDYIRAGCIFTPNGVEGGDISSSPDLFATGAYDHLIKVWDVRESDQSACVMQFDHGAPVECIVKHPTAPILYSCGSNYFKVWDLLQRKEMMTMHGSHQKTITSMSLASGGGNYLMTSGLDHLTCFFKIDENYNQVHNISFDGPILSSAISKDERQIVLGLMGPSRVLKSQRIDRKVLRADMYREEMTKENYKNFVNSTLLNQIFQMQDEIFLPESVLLTCYISSHNYRNIITSSHCKEL</sequence>
<comment type="subcellular location">
    <subcellularLocation>
        <location evidence="1">Nucleus</location>
        <location evidence="1">Nucleolus</location>
    </subcellularLocation>
</comment>
<reference evidence="6 7" key="1">
    <citation type="journal article" date="2018" name="BMC Genomics">
        <title>The genome of Naegleria lovaniensis, the basis for a comparative approach to unravel pathogenicity factors of the human pathogenic amoeba N. fowleri.</title>
        <authorList>
            <person name="Liechti N."/>
            <person name="Schurch N."/>
            <person name="Bruggmann R."/>
            <person name="Wittwer M."/>
        </authorList>
    </citation>
    <scope>NUCLEOTIDE SEQUENCE [LARGE SCALE GENOMIC DNA]</scope>
    <source>
        <strain evidence="6 7">ATCC 30569</strain>
    </source>
</reference>
<dbReference type="RefSeq" id="XP_044547346.1">
    <property type="nucleotide sequence ID" value="XM_044695869.1"/>
</dbReference>
<evidence type="ECO:0000256" key="2">
    <source>
        <dbReference type="ARBA" id="ARBA00022574"/>
    </source>
</evidence>
<name>A0AA88KMN7_NAELO</name>
<keyword evidence="4" id="KW-0539">Nucleus</keyword>
<evidence type="ECO:0000256" key="4">
    <source>
        <dbReference type="ARBA" id="ARBA00023242"/>
    </source>
</evidence>
<dbReference type="GO" id="GO:0006364">
    <property type="term" value="P:rRNA processing"/>
    <property type="evidence" value="ECO:0007669"/>
    <property type="project" value="TreeGrafter"/>
</dbReference>
<dbReference type="PROSITE" id="PS50082">
    <property type="entry name" value="WD_REPEATS_2"/>
    <property type="match status" value="1"/>
</dbReference>
<dbReference type="SMART" id="SM00320">
    <property type="entry name" value="WD40"/>
    <property type="match status" value="5"/>
</dbReference>
<dbReference type="EMBL" id="PYSW02000026">
    <property type="protein sequence ID" value="KAG2381666.1"/>
    <property type="molecule type" value="Genomic_DNA"/>
</dbReference>
<keyword evidence="2 5" id="KW-0853">WD repeat</keyword>
<dbReference type="GO" id="GO:0045943">
    <property type="term" value="P:positive regulation of transcription by RNA polymerase I"/>
    <property type="evidence" value="ECO:0007669"/>
    <property type="project" value="TreeGrafter"/>
</dbReference>
<dbReference type="SUPFAM" id="SSF50978">
    <property type="entry name" value="WD40 repeat-like"/>
    <property type="match status" value="1"/>
</dbReference>
<protein>
    <recommendedName>
        <fullName evidence="8">Guanine nucleotide-binding protein subunit beta-like protein</fullName>
    </recommendedName>
</protein>
<dbReference type="AlphaFoldDB" id="A0AA88KMN7"/>
<keyword evidence="3" id="KW-0677">Repeat</keyword>
<dbReference type="Gene3D" id="2.130.10.10">
    <property type="entry name" value="YVTN repeat-like/Quinoprotein amine dehydrogenase"/>
    <property type="match status" value="1"/>
</dbReference>
<evidence type="ECO:0008006" key="8">
    <source>
        <dbReference type="Google" id="ProtNLM"/>
    </source>
</evidence>